<name>A0ABT5MRC7_9PAST</name>
<comment type="caution">
    <text evidence="2">The sequence shown here is derived from an EMBL/GenBank/DDBJ whole genome shotgun (WGS) entry which is preliminary data.</text>
</comment>
<dbReference type="EMBL" id="JAQSJE010000005">
    <property type="protein sequence ID" value="MDD0824016.1"/>
    <property type="molecule type" value="Genomic_DNA"/>
</dbReference>
<dbReference type="Pfam" id="PF12762">
    <property type="entry name" value="DDE_Tnp_IS1595"/>
    <property type="match status" value="1"/>
</dbReference>
<dbReference type="NCBIfam" id="NF033547">
    <property type="entry name" value="transpos_IS1595"/>
    <property type="match status" value="1"/>
</dbReference>
<accession>A0ABT5MRC7</accession>
<evidence type="ECO:0000313" key="3">
    <source>
        <dbReference type="Proteomes" id="UP001221909"/>
    </source>
</evidence>
<evidence type="ECO:0000259" key="1">
    <source>
        <dbReference type="SMART" id="SM01126"/>
    </source>
</evidence>
<protein>
    <submittedName>
        <fullName evidence="2">IS1595 family transposase</fullName>
    </submittedName>
</protein>
<proteinExistence type="predicted"/>
<evidence type="ECO:0000313" key="2">
    <source>
        <dbReference type="EMBL" id="MDD0824016.1"/>
    </source>
</evidence>
<organism evidence="2 3">
    <name type="scientific">Mannheimia cairinae</name>
    <dbReference type="NCBI Taxonomy" id="3025936"/>
    <lineage>
        <taxon>Bacteria</taxon>
        <taxon>Pseudomonadati</taxon>
        <taxon>Pseudomonadota</taxon>
        <taxon>Gammaproteobacteria</taxon>
        <taxon>Pasteurellales</taxon>
        <taxon>Pasteurellaceae</taxon>
        <taxon>Mannheimia</taxon>
    </lineage>
</organism>
<dbReference type="PANTHER" id="PTHR47163">
    <property type="entry name" value="DDE_TNP_IS1595 DOMAIN-CONTAINING PROTEIN"/>
    <property type="match status" value="1"/>
</dbReference>
<reference evidence="2 3" key="1">
    <citation type="submission" date="2023-02" db="EMBL/GenBank/DDBJ databases">
        <title>Mannheimia cairiniae sp. nov., a novel species of Mannheimia obtained from moscovy ducks (Cairina moschata) and reclassification of Mannheimia ovis as heterotypic synonym of Mannheimia pernigra.</title>
        <authorList>
            <person name="Christensen H."/>
        </authorList>
    </citation>
    <scope>NUCLEOTIDE SEQUENCE [LARGE SCALE GENOMIC DNA]</scope>
    <source>
        <strain evidence="2 3">AT1</strain>
    </source>
</reference>
<keyword evidence="3" id="KW-1185">Reference proteome</keyword>
<dbReference type="Proteomes" id="UP001221909">
    <property type="component" value="Unassembled WGS sequence"/>
</dbReference>
<feature type="domain" description="ISXO2-like transposase" evidence="1">
    <location>
        <begin position="58"/>
        <end position="196"/>
    </location>
</feature>
<dbReference type="SMART" id="SM01126">
    <property type="entry name" value="DDE_Tnp_IS1595"/>
    <property type="match status" value="1"/>
</dbReference>
<dbReference type="RefSeq" id="WP_273749709.1">
    <property type="nucleotide sequence ID" value="NZ_JAQSJE010000005.1"/>
</dbReference>
<dbReference type="PANTHER" id="PTHR47163:SF2">
    <property type="entry name" value="SI:DKEY-17M8.2"/>
    <property type="match status" value="1"/>
</dbReference>
<dbReference type="InterPro" id="IPR053164">
    <property type="entry name" value="IS1016-like_transposase"/>
</dbReference>
<dbReference type="InterPro" id="IPR024445">
    <property type="entry name" value="Tnp_ISXO2-like"/>
</dbReference>
<gene>
    <name evidence="2" type="ORF">PTQ27_05990</name>
</gene>
<sequence length="216" mass="24965">MRKSRLSQHKQNKLIELFVAGVTARTAAELVKVNRTAAAYYFHRLRLLIYQNSSHLEIFDGEIEADESYFGGSRKGKRGRGAAGKTPVFGLLKRNGKVYTVAVPNTQSTTLLPIIREKVKPDSIVYTDFYRSYDVLDVSEFNHFRINHSTQFAEKHNHINGIENFWSQAKRHLRKFNGIPKAHFELYLKECEWRFNNSDLKYQISILKQLVKGSLA</sequence>